<protein>
    <submittedName>
        <fullName evidence="1">Uncharacterized protein</fullName>
    </submittedName>
</protein>
<reference evidence="1 2" key="1">
    <citation type="submission" date="2014-04" db="EMBL/GenBank/DDBJ databases">
        <authorList>
            <consortium name="DOE Joint Genome Institute"/>
            <person name="Kuo A."/>
            <person name="Kohler A."/>
            <person name="Costa M.D."/>
            <person name="Nagy L.G."/>
            <person name="Floudas D."/>
            <person name="Copeland A."/>
            <person name="Barry K.W."/>
            <person name="Cichocki N."/>
            <person name="Veneault-Fourrey C."/>
            <person name="LaButti K."/>
            <person name="Lindquist E.A."/>
            <person name="Lipzen A."/>
            <person name="Lundell T."/>
            <person name="Morin E."/>
            <person name="Murat C."/>
            <person name="Sun H."/>
            <person name="Tunlid A."/>
            <person name="Henrissat B."/>
            <person name="Grigoriev I.V."/>
            <person name="Hibbett D.S."/>
            <person name="Martin F."/>
            <person name="Nordberg H.P."/>
            <person name="Cantor M.N."/>
            <person name="Hua S.X."/>
        </authorList>
    </citation>
    <scope>NUCLEOTIDE SEQUENCE [LARGE SCALE GENOMIC DNA]</scope>
    <source>
        <strain evidence="1 2">Marx 270</strain>
    </source>
</reference>
<dbReference type="AlphaFoldDB" id="A0A0C3NX62"/>
<proteinExistence type="predicted"/>
<dbReference type="Proteomes" id="UP000054217">
    <property type="component" value="Unassembled WGS sequence"/>
</dbReference>
<dbReference type="HOGENOM" id="CLU_2606992_0_0_1"/>
<dbReference type="EMBL" id="KN832002">
    <property type="protein sequence ID" value="KIN99763.1"/>
    <property type="molecule type" value="Genomic_DNA"/>
</dbReference>
<evidence type="ECO:0000313" key="1">
    <source>
        <dbReference type="EMBL" id="KIN99763.1"/>
    </source>
</evidence>
<reference evidence="2" key="2">
    <citation type="submission" date="2015-01" db="EMBL/GenBank/DDBJ databases">
        <title>Evolutionary Origins and Diversification of the Mycorrhizal Mutualists.</title>
        <authorList>
            <consortium name="DOE Joint Genome Institute"/>
            <consortium name="Mycorrhizal Genomics Consortium"/>
            <person name="Kohler A."/>
            <person name="Kuo A."/>
            <person name="Nagy L.G."/>
            <person name="Floudas D."/>
            <person name="Copeland A."/>
            <person name="Barry K.W."/>
            <person name="Cichocki N."/>
            <person name="Veneault-Fourrey C."/>
            <person name="LaButti K."/>
            <person name="Lindquist E.A."/>
            <person name="Lipzen A."/>
            <person name="Lundell T."/>
            <person name="Morin E."/>
            <person name="Murat C."/>
            <person name="Riley R."/>
            <person name="Ohm R."/>
            <person name="Sun H."/>
            <person name="Tunlid A."/>
            <person name="Henrissat B."/>
            <person name="Grigoriev I.V."/>
            <person name="Hibbett D.S."/>
            <person name="Martin F."/>
        </authorList>
    </citation>
    <scope>NUCLEOTIDE SEQUENCE [LARGE SCALE GENOMIC DNA]</scope>
    <source>
        <strain evidence="2">Marx 270</strain>
    </source>
</reference>
<evidence type="ECO:0000313" key="2">
    <source>
        <dbReference type="Proteomes" id="UP000054217"/>
    </source>
</evidence>
<sequence>MAESVTARIRIMLKSTFCSTNPPILSRKSPSLRFTLRRDSRWREKQNIIKRVTCPIQCSPRQDGEVCQNEGGAVAPFSM</sequence>
<dbReference type="InParanoid" id="A0A0C3NX62"/>
<organism evidence="1 2">
    <name type="scientific">Pisolithus tinctorius Marx 270</name>
    <dbReference type="NCBI Taxonomy" id="870435"/>
    <lineage>
        <taxon>Eukaryota</taxon>
        <taxon>Fungi</taxon>
        <taxon>Dikarya</taxon>
        <taxon>Basidiomycota</taxon>
        <taxon>Agaricomycotina</taxon>
        <taxon>Agaricomycetes</taxon>
        <taxon>Agaricomycetidae</taxon>
        <taxon>Boletales</taxon>
        <taxon>Sclerodermatineae</taxon>
        <taxon>Pisolithaceae</taxon>
        <taxon>Pisolithus</taxon>
    </lineage>
</organism>
<gene>
    <name evidence="1" type="ORF">M404DRAFT_1004474</name>
</gene>
<keyword evidence="2" id="KW-1185">Reference proteome</keyword>
<name>A0A0C3NX62_PISTI</name>
<accession>A0A0C3NX62</accession>